<dbReference type="Proteomes" id="UP000306409">
    <property type="component" value="Chromosome"/>
</dbReference>
<keyword evidence="5" id="KW-0812">Transmembrane</keyword>
<keyword evidence="7" id="KW-0472">Membrane</keyword>
<gene>
    <name evidence="9" type="ORF">EHE19_002920</name>
</gene>
<dbReference type="OrthoDB" id="2445770at2"/>
<evidence type="ECO:0000259" key="8">
    <source>
        <dbReference type="Pfam" id="PF13231"/>
    </source>
</evidence>
<evidence type="ECO:0000256" key="3">
    <source>
        <dbReference type="ARBA" id="ARBA00022676"/>
    </source>
</evidence>
<evidence type="ECO:0000256" key="7">
    <source>
        <dbReference type="ARBA" id="ARBA00023136"/>
    </source>
</evidence>
<keyword evidence="6" id="KW-1133">Transmembrane helix</keyword>
<dbReference type="PANTHER" id="PTHR33908">
    <property type="entry name" value="MANNOSYLTRANSFERASE YKCB-RELATED"/>
    <property type="match status" value="1"/>
</dbReference>
<evidence type="ECO:0000256" key="1">
    <source>
        <dbReference type="ARBA" id="ARBA00004651"/>
    </source>
</evidence>
<dbReference type="GO" id="GO:0016763">
    <property type="term" value="F:pentosyltransferase activity"/>
    <property type="evidence" value="ECO:0007669"/>
    <property type="project" value="TreeGrafter"/>
</dbReference>
<evidence type="ECO:0000313" key="9">
    <source>
        <dbReference type="EMBL" id="QNU67493.1"/>
    </source>
</evidence>
<reference evidence="9 10" key="1">
    <citation type="submission" date="2020-09" db="EMBL/GenBank/DDBJ databases">
        <title>Characterization and genome sequencing of Ruminiclostridium sp. nov. MA18.</title>
        <authorList>
            <person name="Rettenmaier R."/>
            <person name="Kowollik M.-L."/>
            <person name="Liebl W."/>
            <person name="Zverlov V."/>
        </authorList>
    </citation>
    <scope>NUCLEOTIDE SEQUENCE [LARGE SCALE GENOMIC DNA]</scope>
    <source>
        <strain evidence="9 10">MA18</strain>
    </source>
</reference>
<feature type="domain" description="Glycosyltransferase RgtA/B/C/D-like" evidence="8">
    <location>
        <begin position="134"/>
        <end position="290"/>
    </location>
</feature>
<dbReference type="GO" id="GO:0005886">
    <property type="term" value="C:plasma membrane"/>
    <property type="evidence" value="ECO:0007669"/>
    <property type="project" value="UniProtKB-SubCell"/>
</dbReference>
<dbReference type="InterPro" id="IPR050297">
    <property type="entry name" value="LipidA_mod_glycosyltrf_83"/>
</dbReference>
<dbReference type="KEGG" id="rher:EHE19_002920"/>
<keyword evidence="4 9" id="KW-0808">Transferase</keyword>
<dbReference type="GO" id="GO:0009103">
    <property type="term" value="P:lipopolysaccharide biosynthetic process"/>
    <property type="evidence" value="ECO:0007669"/>
    <property type="project" value="UniProtKB-ARBA"/>
</dbReference>
<dbReference type="InterPro" id="IPR038731">
    <property type="entry name" value="RgtA/B/C-like"/>
</dbReference>
<comment type="subcellular location">
    <subcellularLocation>
        <location evidence="1">Cell membrane</location>
        <topology evidence="1">Multi-pass membrane protein</topology>
    </subcellularLocation>
</comment>
<evidence type="ECO:0000256" key="6">
    <source>
        <dbReference type="ARBA" id="ARBA00022989"/>
    </source>
</evidence>
<accession>A0A4U7JFG0</accession>
<evidence type="ECO:0000256" key="5">
    <source>
        <dbReference type="ARBA" id="ARBA00022692"/>
    </source>
</evidence>
<name>A0A4U7JFG0_9FIRM</name>
<sequence>MNKLKFKDFIFYAIVWGAIALLILISICVIRNLGPSVVKMPFYMGYIYVILSIAAIFILYKVNIVTKINTKVFITLLIIIALVPRFIWVYFVQTQPFSDFLHLHNYGINASQGDFKGFVDFYAVFPFKIGFGMVLAGLYYIFGTGLMVAKLFNVAASVILVILIYTGGKMLYGEKAGRVAALMTALWPAQIMYTSVIASEHLFLILFIASVLLILKFIKKYTYKNYEMINGNLILIGIGVLTACAQLVRPMAMLLLPVFAVFVLLYNKYRANSIDNAGLKLKSIVLVVICYFGLINLVNIPIQNATGVDITKSNGGFNLMIGTNIKSNGTFNTEDFGIIEKNNYDFEKVHKEAKQIAIERLKGDPKHLWNLAKKKYQILWGNENYGYYWSMVAAQNSQAERIIKSHPRAFYGMAQFFYTLVILMALCACFYTLREKRYDALVLLMIFGGILVSYTFLEVQARYHMPVIPILILFGSSFLTEDSKI</sequence>
<evidence type="ECO:0000256" key="4">
    <source>
        <dbReference type="ARBA" id="ARBA00022679"/>
    </source>
</evidence>
<keyword evidence="10" id="KW-1185">Reference proteome</keyword>
<dbReference type="PANTHER" id="PTHR33908:SF11">
    <property type="entry name" value="MEMBRANE PROTEIN"/>
    <property type="match status" value="1"/>
</dbReference>
<dbReference type="RefSeq" id="WP_137697534.1">
    <property type="nucleotide sequence ID" value="NZ_CP061336.1"/>
</dbReference>
<keyword evidence="2" id="KW-1003">Cell membrane</keyword>
<dbReference type="Pfam" id="PF13231">
    <property type="entry name" value="PMT_2"/>
    <property type="match status" value="1"/>
</dbReference>
<organism evidence="9 10">
    <name type="scientific">Ruminiclostridium herbifermentans</name>
    <dbReference type="NCBI Taxonomy" id="2488810"/>
    <lineage>
        <taxon>Bacteria</taxon>
        <taxon>Bacillati</taxon>
        <taxon>Bacillota</taxon>
        <taxon>Clostridia</taxon>
        <taxon>Eubacteriales</taxon>
        <taxon>Oscillospiraceae</taxon>
        <taxon>Ruminiclostridium</taxon>
    </lineage>
</organism>
<dbReference type="EMBL" id="CP061336">
    <property type="protein sequence ID" value="QNU67493.1"/>
    <property type="molecule type" value="Genomic_DNA"/>
</dbReference>
<protein>
    <submittedName>
        <fullName evidence="9">Glycosyltransferase family 39 protein</fullName>
    </submittedName>
</protein>
<proteinExistence type="predicted"/>
<dbReference type="AlphaFoldDB" id="A0A4U7JFG0"/>
<keyword evidence="3" id="KW-0328">Glycosyltransferase</keyword>
<evidence type="ECO:0000256" key="2">
    <source>
        <dbReference type="ARBA" id="ARBA00022475"/>
    </source>
</evidence>
<evidence type="ECO:0000313" key="10">
    <source>
        <dbReference type="Proteomes" id="UP000306409"/>
    </source>
</evidence>